<evidence type="ECO:0000256" key="1">
    <source>
        <dbReference type="SAM" id="SignalP"/>
    </source>
</evidence>
<proteinExistence type="predicted"/>
<dbReference type="Proteomes" id="UP000735302">
    <property type="component" value="Unassembled WGS sequence"/>
</dbReference>
<dbReference type="EMBL" id="BLXT01005065">
    <property type="protein sequence ID" value="GFO19439.1"/>
    <property type="molecule type" value="Genomic_DNA"/>
</dbReference>
<protein>
    <recommendedName>
        <fullName evidence="4">DDE Tnp4 domain-containing protein</fullName>
    </recommendedName>
</protein>
<feature type="signal peptide" evidence="1">
    <location>
        <begin position="1"/>
        <end position="21"/>
    </location>
</feature>
<name>A0AAV4BM97_9GAST</name>
<keyword evidence="1" id="KW-0732">Signal</keyword>
<comment type="caution">
    <text evidence="2">The sequence shown here is derived from an EMBL/GenBank/DDBJ whole genome shotgun (WGS) entry which is preliminary data.</text>
</comment>
<evidence type="ECO:0000313" key="2">
    <source>
        <dbReference type="EMBL" id="GFO19439.1"/>
    </source>
</evidence>
<reference evidence="2 3" key="1">
    <citation type="journal article" date="2021" name="Elife">
        <title>Chloroplast acquisition without the gene transfer in kleptoplastic sea slugs, Plakobranchus ocellatus.</title>
        <authorList>
            <person name="Maeda T."/>
            <person name="Takahashi S."/>
            <person name="Yoshida T."/>
            <person name="Shimamura S."/>
            <person name="Takaki Y."/>
            <person name="Nagai Y."/>
            <person name="Toyoda A."/>
            <person name="Suzuki Y."/>
            <person name="Arimoto A."/>
            <person name="Ishii H."/>
            <person name="Satoh N."/>
            <person name="Nishiyama T."/>
            <person name="Hasebe M."/>
            <person name="Maruyama T."/>
            <person name="Minagawa J."/>
            <person name="Obokata J."/>
            <person name="Shigenobu S."/>
        </authorList>
    </citation>
    <scope>NUCLEOTIDE SEQUENCE [LARGE SCALE GENOMIC DNA]</scope>
</reference>
<evidence type="ECO:0000313" key="3">
    <source>
        <dbReference type="Proteomes" id="UP000735302"/>
    </source>
</evidence>
<evidence type="ECO:0008006" key="4">
    <source>
        <dbReference type="Google" id="ProtNLM"/>
    </source>
</evidence>
<gene>
    <name evidence="2" type="ORF">PoB_004594400</name>
</gene>
<dbReference type="AlphaFoldDB" id="A0AAV4BM97"/>
<keyword evidence="3" id="KW-1185">Reference proteome</keyword>
<accession>A0AAV4BM97</accession>
<sequence>MGVTVMALFFENLLLVRISRTTVWIYHHQKHFQIQIKSFPSYFWQMRRTRCVKIFSLPTPDGHCPIQVEFLMQDFQSVGCAFGLVKKKFEVLQRPIRCSVERATIIIQASYALHNFVRQREGSPLQANTENIVNNNITSLGPIVHSGMHSLRAKEVRDGFRNYFVSNEGSVPWVTAKYTV</sequence>
<organism evidence="2 3">
    <name type="scientific">Plakobranchus ocellatus</name>
    <dbReference type="NCBI Taxonomy" id="259542"/>
    <lineage>
        <taxon>Eukaryota</taxon>
        <taxon>Metazoa</taxon>
        <taxon>Spiralia</taxon>
        <taxon>Lophotrochozoa</taxon>
        <taxon>Mollusca</taxon>
        <taxon>Gastropoda</taxon>
        <taxon>Heterobranchia</taxon>
        <taxon>Euthyneura</taxon>
        <taxon>Panpulmonata</taxon>
        <taxon>Sacoglossa</taxon>
        <taxon>Placobranchoidea</taxon>
        <taxon>Plakobranchidae</taxon>
        <taxon>Plakobranchus</taxon>
    </lineage>
</organism>
<feature type="chain" id="PRO_5043943565" description="DDE Tnp4 domain-containing protein" evidence="1">
    <location>
        <begin position="22"/>
        <end position="180"/>
    </location>
</feature>